<comment type="subcellular location">
    <subcellularLocation>
        <location evidence="1">Membrane</location>
        <topology evidence="1">Multi-pass membrane protein</topology>
    </subcellularLocation>
</comment>
<gene>
    <name evidence="12" type="ORF">LEA_17025</name>
    <name evidence="13" type="ORF">OBE_11004</name>
</gene>
<evidence type="ECO:0000313" key="13">
    <source>
        <dbReference type="EMBL" id="EKC56548.1"/>
    </source>
</evidence>
<evidence type="ECO:0000256" key="4">
    <source>
        <dbReference type="ARBA" id="ARBA00022547"/>
    </source>
</evidence>
<reference evidence="12" key="1">
    <citation type="journal article" date="2013" name="Environ. Microbiol.">
        <title>Microbiota from the distal guts of lean and obese adolescents exhibit partial functional redundancy besides clear differences in community structure.</title>
        <authorList>
            <person name="Ferrer M."/>
            <person name="Ruiz A."/>
            <person name="Lanza F."/>
            <person name="Haange S.B."/>
            <person name="Oberbach A."/>
            <person name="Till H."/>
            <person name="Bargiela R."/>
            <person name="Campoy C."/>
            <person name="Segura M.T."/>
            <person name="Richter M."/>
            <person name="von Bergen M."/>
            <person name="Seifert J."/>
            <person name="Suarez A."/>
        </authorList>
    </citation>
    <scope>NUCLEOTIDE SEQUENCE</scope>
</reference>
<dbReference type="GO" id="GO:0046933">
    <property type="term" value="F:proton-transporting ATP synthase activity, rotational mechanism"/>
    <property type="evidence" value="ECO:0007669"/>
    <property type="project" value="TreeGrafter"/>
</dbReference>
<evidence type="ECO:0000256" key="1">
    <source>
        <dbReference type="ARBA" id="ARBA00004141"/>
    </source>
</evidence>
<evidence type="ECO:0000256" key="8">
    <source>
        <dbReference type="ARBA" id="ARBA00023065"/>
    </source>
</evidence>
<evidence type="ECO:0000256" key="9">
    <source>
        <dbReference type="ARBA" id="ARBA00023136"/>
    </source>
</evidence>
<feature type="transmembrane region" description="Helical" evidence="11">
    <location>
        <begin position="87"/>
        <end position="106"/>
    </location>
</feature>
<dbReference type="Gene3D" id="1.20.120.220">
    <property type="entry name" value="ATP synthase, F0 complex, subunit A"/>
    <property type="match status" value="1"/>
</dbReference>
<dbReference type="SUPFAM" id="SSF81336">
    <property type="entry name" value="F1F0 ATP synthase subunit A"/>
    <property type="match status" value="1"/>
</dbReference>
<comment type="caution">
    <text evidence="12">The sequence shown here is derived from an EMBL/GenBank/DDBJ whole genome shotgun (WGS) entry which is preliminary data.</text>
</comment>
<evidence type="ECO:0000313" key="12">
    <source>
        <dbReference type="EMBL" id="EKC52180.1"/>
    </source>
</evidence>
<proteinExistence type="inferred from homology"/>
<evidence type="ECO:0000256" key="5">
    <source>
        <dbReference type="ARBA" id="ARBA00022692"/>
    </source>
</evidence>
<evidence type="ECO:0000256" key="3">
    <source>
        <dbReference type="ARBA" id="ARBA00022448"/>
    </source>
</evidence>
<accession>K1SEX1</accession>
<keyword evidence="10" id="KW-0066">ATP synthesis</keyword>
<evidence type="ECO:0000256" key="11">
    <source>
        <dbReference type="SAM" id="Phobius"/>
    </source>
</evidence>
<dbReference type="PANTHER" id="PTHR11410:SF0">
    <property type="entry name" value="ATP SYNTHASE SUBUNIT A"/>
    <property type="match status" value="1"/>
</dbReference>
<keyword evidence="8" id="KW-0406">Ion transport</keyword>
<evidence type="ECO:0000256" key="2">
    <source>
        <dbReference type="ARBA" id="ARBA00006810"/>
    </source>
</evidence>
<comment type="similarity">
    <text evidence="2">Belongs to the ATPase A chain family.</text>
</comment>
<keyword evidence="7 11" id="KW-1133">Transmembrane helix</keyword>
<dbReference type="GO" id="GO:0045259">
    <property type="term" value="C:proton-transporting ATP synthase complex"/>
    <property type="evidence" value="ECO:0007669"/>
    <property type="project" value="UniProtKB-KW"/>
</dbReference>
<keyword evidence="9 11" id="KW-0472">Membrane</keyword>
<dbReference type="Pfam" id="PF00119">
    <property type="entry name" value="ATP-synt_A"/>
    <property type="match status" value="1"/>
</dbReference>
<keyword evidence="3" id="KW-0813">Transport</keyword>
<dbReference type="InterPro" id="IPR000568">
    <property type="entry name" value="ATP_synth_F0_asu"/>
</dbReference>
<name>K1SEX1_9ZZZZ</name>
<feature type="transmembrane region" description="Helical" evidence="11">
    <location>
        <begin position="54"/>
        <end position="75"/>
    </location>
</feature>
<feature type="transmembrane region" description="Helical" evidence="11">
    <location>
        <begin position="12"/>
        <end position="34"/>
    </location>
</feature>
<sequence>MGLIPFFPGGANVTGNIAVTLVLAVATFLAVNLFGTRHYWKDIFWSDVPTWLKVPIPIVPLIELVGIFTKPFALMIRLFANMMAGHAVILILTCVIFVTAGSGVAVNSSMTTVSVLLTVFMNCLELLVAYLQAYVFTMLSAVFIGLAQEHGESADGEQVSGKGEN</sequence>
<evidence type="ECO:0000256" key="7">
    <source>
        <dbReference type="ARBA" id="ARBA00022989"/>
    </source>
</evidence>
<keyword evidence="4" id="KW-0138">CF(0)</keyword>
<evidence type="ECO:0000256" key="10">
    <source>
        <dbReference type="ARBA" id="ARBA00023310"/>
    </source>
</evidence>
<dbReference type="PANTHER" id="PTHR11410">
    <property type="entry name" value="ATP SYNTHASE SUBUNIT A"/>
    <property type="match status" value="1"/>
</dbReference>
<dbReference type="InterPro" id="IPR045083">
    <property type="entry name" value="ATP_synth_F0_asu_bact/mt"/>
</dbReference>
<organism evidence="12">
    <name type="scientific">human gut metagenome</name>
    <dbReference type="NCBI Taxonomy" id="408170"/>
    <lineage>
        <taxon>unclassified sequences</taxon>
        <taxon>metagenomes</taxon>
        <taxon>organismal metagenomes</taxon>
    </lineage>
</organism>
<evidence type="ECO:0000256" key="6">
    <source>
        <dbReference type="ARBA" id="ARBA00022781"/>
    </source>
</evidence>
<keyword evidence="5 11" id="KW-0812">Transmembrane</keyword>
<dbReference type="EMBL" id="AJWZ01007565">
    <property type="protein sequence ID" value="EKC56548.1"/>
    <property type="molecule type" value="Genomic_DNA"/>
</dbReference>
<dbReference type="EMBL" id="AJWY01011647">
    <property type="protein sequence ID" value="EKC52180.1"/>
    <property type="molecule type" value="Genomic_DNA"/>
</dbReference>
<dbReference type="InterPro" id="IPR035908">
    <property type="entry name" value="F0_ATP_A_sf"/>
</dbReference>
<dbReference type="AlphaFoldDB" id="K1SEX1"/>
<keyword evidence="6" id="KW-0375">Hydrogen ion transport</keyword>
<protein>
    <submittedName>
        <fullName evidence="12">ATP synthase F0, A subunit</fullName>
    </submittedName>
</protein>
<dbReference type="CDD" id="cd00310">
    <property type="entry name" value="ATP-synt_Fo_a_6"/>
    <property type="match status" value="1"/>
</dbReference>